<evidence type="ECO:0000256" key="12">
    <source>
        <dbReference type="PIRSR" id="PIRSR621190-4"/>
    </source>
</evidence>
<evidence type="ECO:0000256" key="3">
    <source>
        <dbReference type="ARBA" id="ARBA00022723"/>
    </source>
</evidence>
<dbReference type="InterPro" id="IPR021190">
    <property type="entry name" value="Pept_M10A"/>
</dbReference>
<feature type="compositionally biased region" description="Polar residues" evidence="13">
    <location>
        <begin position="372"/>
        <end position="383"/>
    </location>
</feature>
<dbReference type="PROSITE" id="PS51642">
    <property type="entry name" value="HEMOPEXIN_2"/>
    <property type="match status" value="3"/>
</dbReference>
<feature type="binding site" evidence="11">
    <location>
        <position position="321"/>
    </location>
    <ligand>
        <name>Zn(2+)</name>
        <dbReference type="ChEBI" id="CHEBI:29105"/>
        <label>2</label>
        <note>catalytic</note>
    </ligand>
</feature>
<evidence type="ECO:0000256" key="7">
    <source>
        <dbReference type="ARBA" id="ARBA00022833"/>
    </source>
</evidence>
<dbReference type="GO" id="GO:0030198">
    <property type="term" value="P:extracellular matrix organization"/>
    <property type="evidence" value="ECO:0007669"/>
    <property type="project" value="TreeGrafter"/>
</dbReference>
<feature type="binding site" evidence="11">
    <location>
        <position position="325"/>
    </location>
    <ligand>
        <name>Zn(2+)</name>
        <dbReference type="ChEBI" id="CHEBI:29105"/>
        <label>2</label>
        <note>catalytic</note>
    </ligand>
</feature>
<evidence type="ECO:0000256" key="13">
    <source>
        <dbReference type="SAM" id="MobiDB-lite"/>
    </source>
</evidence>
<dbReference type="SUPFAM" id="SSF50923">
    <property type="entry name" value="Hemopexin-like domain"/>
    <property type="match status" value="1"/>
</dbReference>
<feature type="active site" evidence="10">
    <location>
        <position position="322"/>
    </location>
</feature>
<dbReference type="PRINTS" id="PR00138">
    <property type="entry name" value="MATRIXIN"/>
</dbReference>
<keyword evidence="11" id="KW-0106">Calcium</keyword>
<dbReference type="OrthoDB" id="406838at2759"/>
<protein>
    <submittedName>
        <fullName evidence="15">Uncharacterized protein</fullName>
    </submittedName>
</protein>
<feature type="binding site" evidence="11">
    <location>
        <position position="268"/>
    </location>
    <ligand>
        <name>Zn(2+)</name>
        <dbReference type="ChEBI" id="CHEBI:29105"/>
        <label>1</label>
    </ligand>
</feature>
<reference evidence="15" key="1">
    <citation type="submission" date="2022-03" db="EMBL/GenBank/DDBJ databases">
        <authorList>
            <person name="Martin C."/>
        </authorList>
    </citation>
    <scope>NUCLEOTIDE SEQUENCE</scope>
</reference>
<dbReference type="Proteomes" id="UP000749559">
    <property type="component" value="Unassembled WGS sequence"/>
</dbReference>
<keyword evidence="4 14" id="KW-0732">Signal</keyword>
<dbReference type="SMART" id="SM00235">
    <property type="entry name" value="ZnMc"/>
    <property type="match status" value="1"/>
</dbReference>
<dbReference type="InterPro" id="IPR006026">
    <property type="entry name" value="Peptidase_Metallo"/>
</dbReference>
<feature type="binding site" evidence="11">
    <location>
        <position position="298"/>
    </location>
    <ligand>
        <name>Zn(2+)</name>
        <dbReference type="ChEBI" id="CHEBI:29105"/>
        <label>1</label>
    </ligand>
</feature>
<feature type="compositionally biased region" description="Basic residues" evidence="13">
    <location>
        <begin position="24"/>
        <end position="36"/>
    </location>
</feature>
<dbReference type="GO" id="GO:0030574">
    <property type="term" value="P:collagen catabolic process"/>
    <property type="evidence" value="ECO:0007669"/>
    <property type="project" value="TreeGrafter"/>
</dbReference>
<dbReference type="CDD" id="cd04278">
    <property type="entry name" value="ZnMc_MMP"/>
    <property type="match status" value="1"/>
</dbReference>
<keyword evidence="6" id="KW-0378">Hydrolase</keyword>
<keyword evidence="5" id="KW-0677">Repeat</keyword>
<keyword evidence="2" id="KW-0645">Protease</keyword>
<feature type="compositionally biased region" description="Low complexity" evidence="13">
    <location>
        <begin position="392"/>
        <end position="429"/>
    </location>
</feature>
<feature type="binding site" evidence="11">
    <location>
        <position position="273"/>
    </location>
    <ligand>
        <name>Ca(2+)</name>
        <dbReference type="ChEBI" id="CHEBI:29108"/>
        <label>3</label>
    </ligand>
</feature>
<dbReference type="GO" id="GO:0004222">
    <property type="term" value="F:metalloendopeptidase activity"/>
    <property type="evidence" value="ECO:0007669"/>
    <property type="project" value="InterPro"/>
</dbReference>
<dbReference type="AlphaFoldDB" id="A0A8J1UG63"/>
<evidence type="ECO:0000313" key="15">
    <source>
        <dbReference type="EMBL" id="CAH1788448.1"/>
    </source>
</evidence>
<dbReference type="GO" id="GO:0005615">
    <property type="term" value="C:extracellular space"/>
    <property type="evidence" value="ECO:0007669"/>
    <property type="project" value="TreeGrafter"/>
</dbReference>
<feature type="binding site" evidence="11">
    <location>
        <position position="469"/>
    </location>
    <ligand>
        <name>Ca(2+)</name>
        <dbReference type="ChEBI" id="CHEBI:29108"/>
        <label>4</label>
    </ligand>
</feature>
<feature type="binding site" evidence="11">
    <location>
        <position position="266"/>
    </location>
    <ligand>
        <name>Zn(2+)</name>
        <dbReference type="ChEBI" id="CHEBI:29105"/>
        <label>1</label>
    </ligand>
</feature>
<dbReference type="SMART" id="SM00120">
    <property type="entry name" value="HX"/>
    <property type="match status" value="4"/>
</dbReference>
<dbReference type="GO" id="GO:0031012">
    <property type="term" value="C:extracellular matrix"/>
    <property type="evidence" value="ECO:0007669"/>
    <property type="project" value="InterPro"/>
</dbReference>
<comment type="cofactor">
    <cofactor evidence="11">
        <name>Zn(2+)</name>
        <dbReference type="ChEBI" id="CHEBI:29105"/>
    </cofactor>
    <text evidence="11">Binds 2 Zn(2+) ions per subunit.</text>
</comment>
<dbReference type="InterPro" id="IPR033739">
    <property type="entry name" value="M10A_MMP"/>
</dbReference>
<dbReference type="InterPro" id="IPR001818">
    <property type="entry name" value="Pept_M10_metallopeptidase"/>
</dbReference>
<feature type="compositionally biased region" description="Basic and acidic residues" evidence="13">
    <location>
        <begin position="66"/>
        <end position="79"/>
    </location>
</feature>
<feature type="binding site" evidence="11">
    <location>
        <position position="303"/>
    </location>
    <ligand>
        <name>Ca(2+)</name>
        <dbReference type="ChEBI" id="CHEBI:29108"/>
        <label>1</label>
    </ligand>
</feature>
<comment type="caution">
    <text evidence="15">The sequence shown here is derived from an EMBL/GenBank/DDBJ whole genome shotgun (WGS) entry which is preliminary data.</text>
</comment>
<feature type="binding site" evidence="11">
    <location>
        <position position="300"/>
    </location>
    <ligand>
        <name>Ca(2+)</name>
        <dbReference type="ChEBI" id="CHEBI:29108"/>
        <label>3</label>
    </ligand>
</feature>
<dbReference type="PANTHER" id="PTHR10201:SF291">
    <property type="entry name" value="MATRIX METALLOPROTEINASE 1, ISOFORM C-RELATED"/>
    <property type="match status" value="1"/>
</dbReference>
<feature type="binding site" evidence="11">
    <location>
        <position position="281"/>
    </location>
    <ligand>
        <name>Zn(2+)</name>
        <dbReference type="ChEBI" id="CHEBI:29105"/>
        <label>1</label>
    </ligand>
</feature>
<dbReference type="InterPro" id="IPR024079">
    <property type="entry name" value="MetalloPept_cat_dom_sf"/>
</dbReference>
<keyword evidence="3 11" id="KW-0479">Metal-binding</keyword>
<feature type="chain" id="PRO_5043310793" evidence="14">
    <location>
        <begin position="21"/>
        <end position="682"/>
    </location>
</feature>
<dbReference type="SUPFAM" id="SSF47090">
    <property type="entry name" value="PGBD-like"/>
    <property type="match status" value="1"/>
</dbReference>
<feature type="binding site" evidence="11">
    <location>
        <position position="222"/>
    </location>
    <ligand>
        <name>Ca(2+)</name>
        <dbReference type="ChEBI" id="CHEBI:29108"/>
        <label>1</label>
    </ligand>
</feature>
<keyword evidence="7 11" id="KW-0862">Zinc</keyword>
<feature type="binding site" evidence="11">
    <location>
        <position position="331"/>
    </location>
    <ligand>
        <name>Zn(2+)</name>
        <dbReference type="ChEBI" id="CHEBI:29105"/>
        <label>2</label>
        <note>catalytic</note>
    </ligand>
</feature>
<keyword evidence="9" id="KW-0865">Zymogen</keyword>
<evidence type="ECO:0000256" key="4">
    <source>
        <dbReference type="ARBA" id="ARBA00022729"/>
    </source>
</evidence>
<evidence type="ECO:0000256" key="6">
    <source>
        <dbReference type="ARBA" id="ARBA00022801"/>
    </source>
</evidence>
<proteinExistence type="inferred from homology"/>
<dbReference type="FunFam" id="3.40.390.10:FF:000022">
    <property type="entry name" value="Matrix metalloproteinase 1, isoform C"/>
    <property type="match status" value="1"/>
</dbReference>
<feature type="binding site" evidence="11">
    <location>
        <position position="471"/>
    </location>
    <ligand>
        <name>Ca(2+)</name>
        <dbReference type="ChEBI" id="CHEBI:29108"/>
        <label>5</label>
    </ligand>
</feature>
<feature type="region of interest" description="Disordered" evidence="13">
    <location>
        <begin position="363"/>
        <end position="461"/>
    </location>
</feature>
<dbReference type="Gene3D" id="3.40.390.10">
    <property type="entry name" value="Collagenase (Catalytic Domain)"/>
    <property type="match status" value="1"/>
</dbReference>
<organism evidence="15 16">
    <name type="scientific">Owenia fusiformis</name>
    <name type="common">Polychaete worm</name>
    <dbReference type="NCBI Taxonomy" id="6347"/>
    <lineage>
        <taxon>Eukaryota</taxon>
        <taxon>Metazoa</taxon>
        <taxon>Spiralia</taxon>
        <taxon>Lophotrochozoa</taxon>
        <taxon>Annelida</taxon>
        <taxon>Polychaeta</taxon>
        <taxon>Sedentaria</taxon>
        <taxon>Canalipalpata</taxon>
        <taxon>Sabellida</taxon>
        <taxon>Oweniida</taxon>
        <taxon>Oweniidae</taxon>
        <taxon>Owenia</taxon>
    </lineage>
</organism>
<feature type="compositionally biased region" description="Polar residues" evidence="13">
    <location>
        <begin position="80"/>
        <end position="89"/>
    </location>
</feature>
<evidence type="ECO:0000256" key="14">
    <source>
        <dbReference type="SAM" id="SignalP"/>
    </source>
</evidence>
<evidence type="ECO:0000256" key="10">
    <source>
        <dbReference type="PIRSR" id="PIRSR621190-1"/>
    </source>
</evidence>
<evidence type="ECO:0000313" key="16">
    <source>
        <dbReference type="Proteomes" id="UP000749559"/>
    </source>
</evidence>
<feature type="region of interest" description="Disordered" evidence="13">
    <location>
        <begin position="21"/>
        <end position="89"/>
    </location>
</feature>
<feature type="binding site" evidence="11">
    <location>
        <position position="296"/>
    </location>
    <ligand>
        <name>Ca(2+)</name>
        <dbReference type="ChEBI" id="CHEBI:29108"/>
        <label>2</label>
    </ligand>
</feature>
<evidence type="ECO:0000256" key="1">
    <source>
        <dbReference type="ARBA" id="ARBA00010370"/>
    </source>
</evidence>
<evidence type="ECO:0000256" key="2">
    <source>
        <dbReference type="ARBA" id="ARBA00022670"/>
    </source>
</evidence>
<feature type="binding site" evidence="11">
    <location>
        <position position="517"/>
    </location>
    <ligand>
        <name>Ca(2+)</name>
        <dbReference type="ChEBI" id="CHEBI:29108"/>
        <label>4</label>
    </ligand>
</feature>
<gene>
    <name evidence="15" type="ORF">OFUS_LOCUS13980</name>
</gene>
<comment type="similarity">
    <text evidence="1">Belongs to the peptidase M10A family.</text>
</comment>
<keyword evidence="8" id="KW-0482">Metalloprotease</keyword>
<evidence type="ECO:0000256" key="5">
    <source>
        <dbReference type="ARBA" id="ARBA00022737"/>
    </source>
</evidence>
<evidence type="ECO:0000256" key="9">
    <source>
        <dbReference type="ARBA" id="ARBA00023145"/>
    </source>
</evidence>
<dbReference type="CDD" id="cd00094">
    <property type="entry name" value="HX"/>
    <property type="match status" value="1"/>
</dbReference>
<dbReference type="PANTHER" id="PTHR10201">
    <property type="entry name" value="MATRIX METALLOPROTEINASE"/>
    <property type="match status" value="1"/>
</dbReference>
<accession>A0A8J1UG63</accession>
<dbReference type="Pfam" id="PF00045">
    <property type="entry name" value="Hemopexin"/>
    <property type="match status" value="2"/>
</dbReference>
<dbReference type="InterPro" id="IPR000585">
    <property type="entry name" value="Hemopexin-like_dom"/>
</dbReference>
<dbReference type="InterPro" id="IPR036375">
    <property type="entry name" value="Hemopexin-like_dom_sf"/>
</dbReference>
<dbReference type="InterPro" id="IPR018487">
    <property type="entry name" value="Hemopexin-like_repeat"/>
</dbReference>
<feature type="binding site" evidence="11">
    <location>
        <position position="588"/>
    </location>
    <ligand>
        <name>Ca(2+)</name>
        <dbReference type="ChEBI" id="CHEBI:29108"/>
        <label>5</label>
    </ligand>
</feature>
<dbReference type="Pfam" id="PF00413">
    <property type="entry name" value="Peptidase_M10"/>
    <property type="match status" value="1"/>
</dbReference>
<dbReference type="EMBL" id="CAIIXF020000007">
    <property type="protein sequence ID" value="CAH1788448.1"/>
    <property type="molecule type" value="Genomic_DNA"/>
</dbReference>
<keyword evidence="16" id="KW-1185">Reference proteome</keyword>
<dbReference type="GO" id="GO:0008270">
    <property type="term" value="F:zinc ion binding"/>
    <property type="evidence" value="ECO:0007669"/>
    <property type="project" value="InterPro"/>
</dbReference>
<feature type="binding site" evidence="11">
    <location>
        <position position="339"/>
    </location>
    <ligand>
        <name>Zn(2+)</name>
        <dbReference type="ChEBI" id="CHEBI:29105"/>
        <label>2</label>
        <note>catalytic</note>
    </ligand>
</feature>
<feature type="binding site" evidence="11">
    <location>
        <position position="638"/>
    </location>
    <ligand>
        <name>Ca(2+)</name>
        <dbReference type="ChEBI" id="CHEBI:29108"/>
        <label>4</label>
    </ligand>
</feature>
<feature type="compositionally biased region" description="Basic and acidic residues" evidence="13">
    <location>
        <begin position="37"/>
        <end position="50"/>
    </location>
</feature>
<dbReference type="GO" id="GO:0006508">
    <property type="term" value="P:proteolysis"/>
    <property type="evidence" value="ECO:0007669"/>
    <property type="project" value="UniProtKB-KW"/>
</dbReference>
<sequence length="682" mass="76535">MRNLALTVLVILAVIILVTAPPPKRGRGHSNTRPRHERHEGRSPGNESKRREHSSRRNHAHRKRNRDVDNHDTQTERTTRLNPVTTQSPKCDCSKCFNVKKPGQPPINRPRAANGMKYLQQFGYMPFARSAAAFEMSVDASGRPMAPAKMISESIKKFQRVAHIEQTGILDEATLEMMEKPRCGVPDTNILDNESRDKRYVTHSSKWEKTRLTYNISGFTNDLDQAIVEKDIADAFNFWTSVTPLTITKANQGKVDIDIYFTNADHGDGSPFDMQGGVLAHAFFPTGAIEFDVAGDTHFDEGEVWTNGERRGANLLYVAVHEFGHALGLAHSDQFDSVMYPFARGYDPNLKLYQDDIDGIQSLYGVKPTPSEPKSTAPSTEPTTPKIETDAPTTPRMTEPSTTTETESPTTQRVTEPTTSEVETEAPTTKRLTDEPTTKVTTDPPTQRPITDLPTTTSPETETCINTMDAITITVLGDTVAFRDSQVYILSVSDYGVQEGYPKHISAMFPHGPDEVDAALTFPHYKPGKEYKIGEQSYTWLFKGDKSWKYQNVGGALVLATGYPRYIYADWGLLGVRDRRASEGIDSAFIWGNSGNVYFTKGNQYWKYSGTMRRMLNGYPKSTNRIGVLRRAGVTEVDAAFRWINNKIYFFKDGQYHRYERGQANLIGPKDTGKYWFGCSEP</sequence>
<feature type="binding site" evidence="11">
    <location>
        <position position="519"/>
    </location>
    <ligand>
        <name>Ca(2+)</name>
        <dbReference type="ChEBI" id="CHEBI:29108"/>
        <label>5</label>
    </ligand>
</feature>
<feature type="binding site" description="in inhibited form" evidence="11">
    <location>
        <position position="183"/>
    </location>
    <ligand>
        <name>Zn(2+)</name>
        <dbReference type="ChEBI" id="CHEBI:29105"/>
        <label>2</label>
        <note>catalytic</note>
    </ligand>
</feature>
<feature type="binding site" evidence="11">
    <location>
        <position position="303"/>
    </location>
    <ligand>
        <name>Ca(2+)</name>
        <dbReference type="ChEBI" id="CHEBI:29108"/>
        <label>3</label>
    </ligand>
</feature>
<feature type="binding site" evidence="11">
    <location>
        <position position="256"/>
    </location>
    <ligand>
        <name>Ca(2+)</name>
        <dbReference type="ChEBI" id="CHEBI:29108"/>
        <label>2</label>
    </ligand>
</feature>
<feature type="modified residue" description="Phosphotyrosine; by PKDCC" evidence="12">
    <location>
        <position position="563"/>
    </location>
</feature>
<comment type="cofactor">
    <cofactor evidence="11">
        <name>Ca(2+)</name>
        <dbReference type="ChEBI" id="CHEBI:29108"/>
    </cofactor>
    <text evidence="11">Can bind about 5 Ca(2+) ions per subunit.</text>
</comment>
<feature type="compositionally biased region" description="Basic residues" evidence="13">
    <location>
        <begin position="51"/>
        <end position="65"/>
    </location>
</feature>
<dbReference type="Gene3D" id="2.110.10.10">
    <property type="entry name" value="Hemopexin-like domain"/>
    <property type="match status" value="1"/>
</dbReference>
<dbReference type="InterPro" id="IPR036365">
    <property type="entry name" value="PGBD-like_sf"/>
</dbReference>
<evidence type="ECO:0000256" key="8">
    <source>
        <dbReference type="ARBA" id="ARBA00023049"/>
    </source>
</evidence>
<dbReference type="SUPFAM" id="SSF55486">
    <property type="entry name" value="Metalloproteases ('zincins'), catalytic domain"/>
    <property type="match status" value="1"/>
</dbReference>
<feature type="compositionally biased region" description="Polar residues" evidence="13">
    <location>
        <begin position="438"/>
        <end position="461"/>
    </location>
</feature>
<feature type="signal peptide" evidence="14">
    <location>
        <begin position="1"/>
        <end position="20"/>
    </location>
</feature>
<evidence type="ECO:0000256" key="11">
    <source>
        <dbReference type="PIRSR" id="PIRSR621190-2"/>
    </source>
</evidence>
<name>A0A8J1UG63_OWEFU</name>